<evidence type="ECO:0000313" key="1">
    <source>
        <dbReference type="EMBL" id="RRR78571.1"/>
    </source>
</evidence>
<dbReference type="InterPro" id="IPR014729">
    <property type="entry name" value="Rossmann-like_a/b/a_fold"/>
</dbReference>
<dbReference type="Gene3D" id="3.40.50.620">
    <property type="entry name" value="HUPs"/>
    <property type="match status" value="1"/>
</dbReference>
<evidence type="ECO:0008006" key="3">
    <source>
        <dbReference type="Google" id="ProtNLM"/>
    </source>
</evidence>
<name>A0A426UCE3_9CHLR</name>
<dbReference type="GO" id="GO:0005737">
    <property type="term" value="C:cytoplasm"/>
    <property type="evidence" value="ECO:0007669"/>
    <property type="project" value="TreeGrafter"/>
</dbReference>
<dbReference type="EMBL" id="RSAS01000009">
    <property type="protein sequence ID" value="RRR78571.1"/>
    <property type="molecule type" value="Genomic_DNA"/>
</dbReference>
<dbReference type="PANTHER" id="PTHR31285">
    <property type="entry name" value="NICOTINAMIDE MONONUCLEOTIDE ADENYLYLTRANSFERASE"/>
    <property type="match status" value="1"/>
</dbReference>
<accession>A0A426UCE3</accession>
<dbReference type="AlphaFoldDB" id="A0A426UCE3"/>
<dbReference type="PANTHER" id="PTHR31285:SF0">
    <property type="entry name" value="NICOTINAMIDE MONONUCLEOTIDE ADENYLYLTRANSFERASE"/>
    <property type="match status" value="1"/>
</dbReference>
<protein>
    <recommendedName>
        <fullName evidence="3">Cytidyltransferase-like domain-containing protein</fullName>
    </recommendedName>
</protein>
<dbReference type="Proteomes" id="UP000280307">
    <property type="component" value="Unassembled WGS sequence"/>
</dbReference>
<sequence length="196" mass="20610">MHIPLLTELVAGRVATLTLLPDGSVRVDDPPQGALLAGSFNPLHVGHVGMAQAAAALSGLPVAFELAVVNADKGSLPIAEIQRRAAQFAGQHTLVLAREALFSAKARLYPGRAFVLGYDTAARLLDSRYYGGPDGLQQALGVIANAGCSMLVAGRLHAGRFQTLADLTVPPQFTSLFREIPASLFRADISSTELRA</sequence>
<evidence type="ECO:0000313" key="2">
    <source>
        <dbReference type="Proteomes" id="UP000280307"/>
    </source>
</evidence>
<dbReference type="GO" id="GO:0016887">
    <property type="term" value="F:ATP hydrolysis activity"/>
    <property type="evidence" value="ECO:0007669"/>
    <property type="project" value="TreeGrafter"/>
</dbReference>
<gene>
    <name evidence="1" type="ORF">EI684_00170</name>
</gene>
<dbReference type="SUPFAM" id="SSF52374">
    <property type="entry name" value="Nucleotidylyl transferase"/>
    <property type="match status" value="1"/>
</dbReference>
<organism evidence="1 2">
    <name type="scientific">Candidatus Viridilinea halotolerans</name>
    <dbReference type="NCBI Taxonomy" id="2491704"/>
    <lineage>
        <taxon>Bacteria</taxon>
        <taxon>Bacillati</taxon>
        <taxon>Chloroflexota</taxon>
        <taxon>Chloroflexia</taxon>
        <taxon>Chloroflexales</taxon>
        <taxon>Chloroflexineae</taxon>
        <taxon>Oscillochloridaceae</taxon>
        <taxon>Candidatus Viridilinea</taxon>
    </lineage>
</organism>
<reference evidence="1 2" key="1">
    <citation type="submission" date="2018-12" db="EMBL/GenBank/DDBJ databases">
        <title>Genome Sequence of Candidatus Viridilinea halotolerans isolated from saline sulfide-rich spring.</title>
        <authorList>
            <person name="Grouzdev D.S."/>
            <person name="Burganskaya E.I."/>
            <person name="Krutkina M.S."/>
            <person name="Sukhacheva M.V."/>
            <person name="Gorlenko V.M."/>
        </authorList>
    </citation>
    <scope>NUCLEOTIDE SEQUENCE [LARGE SCALE GENOMIC DNA]</scope>
    <source>
        <strain evidence="1">Chok-6</strain>
    </source>
</reference>
<proteinExistence type="predicted"/>
<dbReference type="GO" id="GO:0000309">
    <property type="term" value="F:nicotinamide-nucleotide adenylyltransferase activity"/>
    <property type="evidence" value="ECO:0007669"/>
    <property type="project" value="TreeGrafter"/>
</dbReference>
<comment type="caution">
    <text evidence="1">The sequence shown here is derived from an EMBL/GenBank/DDBJ whole genome shotgun (WGS) entry which is preliminary data.</text>
</comment>